<protein>
    <recommendedName>
        <fullName evidence="3">Endonuclease/exonuclease/phosphatase domain-containing protein</fullName>
    </recommendedName>
</protein>
<gene>
    <name evidence="1" type="ORF">LPLAT_LOCUS3459</name>
</gene>
<evidence type="ECO:0000313" key="1">
    <source>
        <dbReference type="EMBL" id="CAL1671619.1"/>
    </source>
</evidence>
<dbReference type="AlphaFoldDB" id="A0AAV2MWF4"/>
<dbReference type="Proteomes" id="UP001497644">
    <property type="component" value="Unassembled WGS sequence"/>
</dbReference>
<evidence type="ECO:0000313" key="2">
    <source>
        <dbReference type="Proteomes" id="UP001497644"/>
    </source>
</evidence>
<evidence type="ECO:0008006" key="3">
    <source>
        <dbReference type="Google" id="ProtNLM"/>
    </source>
</evidence>
<name>A0AAV2MWF4_9HYME</name>
<sequence length="170" mass="19621">MANCTESSLDLSFISSVLAINCKWEISPDLWGSDHYQIFMFIHAVIKKKTTHRKQQKLYSSKTDWEIFEKSLDDLILKNKDGFLDPLDIQTRYRNLVASINSALDMATLLPSLPCLPQGGRHSKLPTQIGKKEKSSPPLCPWWDKNCDELIKLRKEALLKFKISKSKRFH</sequence>
<keyword evidence="2" id="KW-1185">Reference proteome</keyword>
<accession>A0AAV2MWF4</accession>
<reference evidence="1" key="1">
    <citation type="submission" date="2024-04" db="EMBL/GenBank/DDBJ databases">
        <authorList>
            <consortium name="Molecular Ecology Group"/>
        </authorList>
    </citation>
    <scope>NUCLEOTIDE SEQUENCE</scope>
</reference>
<dbReference type="EMBL" id="CAXIPU020000221">
    <property type="protein sequence ID" value="CAL1671619.1"/>
    <property type="molecule type" value="Genomic_DNA"/>
</dbReference>
<organism evidence="1 2">
    <name type="scientific">Lasius platythorax</name>
    <dbReference type="NCBI Taxonomy" id="488582"/>
    <lineage>
        <taxon>Eukaryota</taxon>
        <taxon>Metazoa</taxon>
        <taxon>Ecdysozoa</taxon>
        <taxon>Arthropoda</taxon>
        <taxon>Hexapoda</taxon>
        <taxon>Insecta</taxon>
        <taxon>Pterygota</taxon>
        <taxon>Neoptera</taxon>
        <taxon>Endopterygota</taxon>
        <taxon>Hymenoptera</taxon>
        <taxon>Apocrita</taxon>
        <taxon>Aculeata</taxon>
        <taxon>Formicoidea</taxon>
        <taxon>Formicidae</taxon>
        <taxon>Formicinae</taxon>
        <taxon>Lasius</taxon>
        <taxon>Lasius</taxon>
    </lineage>
</organism>
<comment type="caution">
    <text evidence="1">The sequence shown here is derived from an EMBL/GenBank/DDBJ whole genome shotgun (WGS) entry which is preliminary data.</text>
</comment>
<proteinExistence type="predicted"/>